<dbReference type="STRING" id="444157.Tneu_0486"/>
<evidence type="ECO:0000313" key="3">
    <source>
        <dbReference type="EMBL" id="ACB39433.1"/>
    </source>
</evidence>
<organism evidence="3 4">
    <name type="scientific">Pyrobaculum neutrophilum (strain DSM 2338 / JCM 9278 / NBRC 100436 / V24Sta)</name>
    <name type="common">Thermoproteus neutrophilus</name>
    <dbReference type="NCBI Taxonomy" id="444157"/>
    <lineage>
        <taxon>Archaea</taxon>
        <taxon>Thermoproteota</taxon>
        <taxon>Thermoprotei</taxon>
        <taxon>Thermoproteales</taxon>
        <taxon>Thermoproteaceae</taxon>
        <taxon>Pyrobaculum</taxon>
    </lineage>
</organism>
<name>B1YCC0_PYRNV</name>
<dbReference type="Proteomes" id="UP000001694">
    <property type="component" value="Chromosome"/>
</dbReference>
<dbReference type="HOGENOM" id="CLU_803199_0_0_2"/>
<dbReference type="InterPro" id="IPR001296">
    <property type="entry name" value="Glyco_trans_1"/>
</dbReference>
<sequence length="345" mass="39797">MHICYIHTNLWPYTYGGAELRHYLFAKELSKMGYKVTYITYDWGPTDIPTATVGPPPPLYDREGRRDIINTVKFSYAAAKKAKNLRCDKIDVTVPYLPAYLLPREKIILTYWEFWGDKWKDYYGRILGRMVMWGEKAIIKRAPLVITATKIVANQVFRYNRNTAIIPVGLNLDHYLVYRSHNKTYDLAYVARLVPYKGLDVLIEVLNAVGEKLRVLIIGDGPLRDRLAAEIKRMRHEVEWRRNVAEEDKRRLLAQAKIYLNLSKTEGFSIATLEAIALGAYPIVLDAEGYNAAREIVENLNYGYVAKTPAEVVKAIEEARPSPLEPEKLMQYHISNVVQQYIRLL</sequence>
<evidence type="ECO:0000259" key="2">
    <source>
        <dbReference type="Pfam" id="PF13439"/>
    </source>
</evidence>
<dbReference type="Gene3D" id="3.40.50.2000">
    <property type="entry name" value="Glycogen Phosphorylase B"/>
    <property type="match status" value="2"/>
</dbReference>
<dbReference type="SUPFAM" id="SSF53756">
    <property type="entry name" value="UDP-Glycosyltransferase/glycogen phosphorylase"/>
    <property type="match status" value="1"/>
</dbReference>
<reference evidence="3" key="1">
    <citation type="submission" date="2008-03" db="EMBL/GenBank/DDBJ databases">
        <title>Complete sequence of Thermoproteus neutrophilus V24Sta.</title>
        <authorList>
            <consortium name="US DOE Joint Genome Institute"/>
            <person name="Copeland A."/>
            <person name="Lucas S."/>
            <person name="Lapidus A."/>
            <person name="Glavina del Rio T."/>
            <person name="Dalin E."/>
            <person name="Tice H."/>
            <person name="Bruce D."/>
            <person name="Goodwin L."/>
            <person name="Pitluck S."/>
            <person name="Sims D."/>
            <person name="Brettin T."/>
            <person name="Detter J.C."/>
            <person name="Han C."/>
            <person name="Kuske C.R."/>
            <person name="Schmutz J."/>
            <person name="Larimer F."/>
            <person name="Land M."/>
            <person name="Hauser L."/>
            <person name="Kyrpides N."/>
            <person name="Mikhailova N."/>
            <person name="Biddle J.F."/>
            <person name="Zhang Z."/>
            <person name="Fitz-Gibbon S.T."/>
            <person name="Lowe T.M."/>
            <person name="Saltikov C."/>
            <person name="House C.H."/>
            <person name="Richardson P."/>
        </authorList>
    </citation>
    <scope>NUCLEOTIDE SEQUENCE [LARGE SCALE GENOMIC DNA]</scope>
    <source>
        <strain evidence="3">V24Sta</strain>
    </source>
</reference>
<evidence type="ECO:0000313" key="4">
    <source>
        <dbReference type="Proteomes" id="UP000001694"/>
    </source>
</evidence>
<dbReference type="PANTHER" id="PTHR12526">
    <property type="entry name" value="GLYCOSYLTRANSFERASE"/>
    <property type="match status" value="1"/>
</dbReference>
<dbReference type="KEGG" id="tne:Tneu_0486"/>
<dbReference type="InterPro" id="IPR028098">
    <property type="entry name" value="Glyco_trans_4-like_N"/>
</dbReference>
<dbReference type="eggNOG" id="arCOG01403">
    <property type="taxonomic scope" value="Archaea"/>
</dbReference>
<dbReference type="CAZy" id="GT4">
    <property type="family name" value="Glycosyltransferase Family 4"/>
</dbReference>
<dbReference type="GO" id="GO:0016757">
    <property type="term" value="F:glycosyltransferase activity"/>
    <property type="evidence" value="ECO:0007669"/>
    <property type="project" value="InterPro"/>
</dbReference>
<proteinExistence type="predicted"/>
<accession>B1YCC0</accession>
<dbReference type="AlphaFoldDB" id="B1YCC0"/>
<feature type="domain" description="Glycosyltransferase subfamily 4-like N-terminal" evidence="2">
    <location>
        <begin position="15"/>
        <end position="173"/>
    </location>
</feature>
<feature type="domain" description="Glycosyl transferase family 1" evidence="1">
    <location>
        <begin position="182"/>
        <end position="323"/>
    </location>
</feature>
<gene>
    <name evidence="3" type="ordered locus">Tneu_0486</name>
</gene>
<dbReference type="CDD" id="cd03801">
    <property type="entry name" value="GT4_PimA-like"/>
    <property type="match status" value="1"/>
</dbReference>
<protein>
    <submittedName>
        <fullName evidence="3">Glycosyl transferase group 1</fullName>
    </submittedName>
</protein>
<dbReference type="Pfam" id="PF13439">
    <property type="entry name" value="Glyco_transf_4"/>
    <property type="match status" value="1"/>
</dbReference>
<evidence type="ECO:0000259" key="1">
    <source>
        <dbReference type="Pfam" id="PF00534"/>
    </source>
</evidence>
<dbReference type="EMBL" id="CP001014">
    <property type="protein sequence ID" value="ACB39433.1"/>
    <property type="molecule type" value="Genomic_DNA"/>
</dbReference>
<keyword evidence="3" id="KW-0808">Transferase</keyword>
<dbReference type="Pfam" id="PF00534">
    <property type="entry name" value="Glycos_transf_1"/>
    <property type="match status" value="1"/>
</dbReference>
<keyword evidence="4" id="KW-1185">Reference proteome</keyword>